<evidence type="ECO:0000256" key="1">
    <source>
        <dbReference type="ARBA" id="ARBA00022630"/>
    </source>
</evidence>
<feature type="non-terminal residue" evidence="3">
    <location>
        <position position="1"/>
    </location>
</feature>
<dbReference type="GO" id="GO:0010181">
    <property type="term" value="F:FMN binding"/>
    <property type="evidence" value="ECO:0007669"/>
    <property type="project" value="TreeGrafter"/>
</dbReference>
<dbReference type="AlphaFoldDB" id="A0A2G9T8U6"/>
<dbReference type="Proteomes" id="UP000230423">
    <property type="component" value="Unassembled WGS sequence"/>
</dbReference>
<protein>
    <recommendedName>
        <fullName evidence="2">NADPH--hemoprotein reductase</fullName>
        <ecNumber evidence="2">1.6.2.4</ecNumber>
    </recommendedName>
</protein>
<dbReference type="OrthoDB" id="1856718at2759"/>
<evidence type="ECO:0000313" key="4">
    <source>
        <dbReference type="Proteomes" id="UP000230423"/>
    </source>
</evidence>
<reference evidence="3 4" key="1">
    <citation type="submission" date="2015-09" db="EMBL/GenBank/DDBJ databases">
        <title>Draft genome of the parasitic nematode Teladorsagia circumcincta isolate WARC Sus (inbred).</title>
        <authorList>
            <person name="Mitreva M."/>
        </authorList>
    </citation>
    <scope>NUCLEOTIDE SEQUENCE [LARGE SCALE GENOMIC DNA]</scope>
    <source>
        <strain evidence="3 4">S</strain>
    </source>
</reference>
<dbReference type="GO" id="GO:0003958">
    <property type="term" value="F:NADPH-hemoprotein reductase activity"/>
    <property type="evidence" value="ECO:0007669"/>
    <property type="project" value="UniProtKB-EC"/>
</dbReference>
<proteinExistence type="predicted"/>
<dbReference type="InterPro" id="IPR039261">
    <property type="entry name" value="FNR_nucleotide-bd"/>
</dbReference>
<dbReference type="GO" id="GO:0050660">
    <property type="term" value="F:flavin adenine dinucleotide binding"/>
    <property type="evidence" value="ECO:0007669"/>
    <property type="project" value="TreeGrafter"/>
</dbReference>
<dbReference type="PANTHER" id="PTHR19384">
    <property type="entry name" value="NITRIC OXIDE SYNTHASE-RELATED"/>
    <property type="match status" value="1"/>
</dbReference>
<organism evidence="3 4">
    <name type="scientific">Teladorsagia circumcincta</name>
    <name type="common">Brown stomach worm</name>
    <name type="synonym">Ostertagia circumcincta</name>
    <dbReference type="NCBI Taxonomy" id="45464"/>
    <lineage>
        <taxon>Eukaryota</taxon>
        <taxon>Metazoa</taxon>
        <taxon>Ecdysozoa</taxon>
        <taxon>Nematoda</taxon>
        <taxon>Chromadorea</taxon>
        <taxon>Rhabditida</taxon>
        <taxon>Rhabditina</taxon>
        <taxon>Rhabditomorpha</taxon>
        <taxon>Strongyloidea</taxon>
        <taxon>Trichostrongylidae</taxon>
        <taxon>Teladorsagia</taxon>
    </lineage>
</organism>
<dbReference type="GO" id="GO:0009725">
    <property type="term" value="P:response to hormone"/>
    <property type="evidence" value="ECO:0007669"/>
    <property type="project" value="TreeGrafter"/>
</dbReference>
<gene>
    <name evidence="3" type="ORF">TELCIR_24251</name>
</gene>
<sequence length="71" mass="8399">DRLWESRDKVWNAVEAGAHIYVCGDARNMARDVQNTLMRIFQEEGGKNEDEAVILFKNLERQRRYQADVWS</sequence>
<evidence type="ECO:0000313" key="3">
    <source>
        <dbReference type="EMBL" id="PIO54387.1"/>
    </source>
</evidence>
<dbReference type="SUPFAM" id="SSF52343">
    <property type="entry name" value="Ferredoxin reductase-like, C-terminal NADP-linked domain"/>
    <property type="match status" value="1"/>
</dbReference>
<dbReference type="PANTHER" id="PTHR19384:SF17">
    <property type="entry name" value="NADPH--CYTOCHROME P450 REDUCTASE"/>
    <property type="match status" value="1"/>
</dbReference>
<name>A0A2G9T8U6_TELCI</name>
<dbReference type="Gene3D" id="3.40.50.80">
    <property type="entry name" value="Nucleotide-binding domain of ferredoxin-NADP reductase (FNR) module"/>
    <property type="match status" value="1"/>
</dbReference>
<dbReference type="GO" id="GO:0005829">
    <property type="term" value="C:cytosol"/>
    <property type="evidence" value="ECO:0007669"/>
    <property type="project" value="TreeGrafter"/>
</dbReference>
<dbReference type="EMBL" id="KZ397474">
    <property type="protein sequence ID" value="PIO54387.1"/>
    <property type="molecule type" value="Genomic_DNA"/>
</dbReference>
<evidence type="ECO:0000256" key="2">
    <source>
        <dbReference type="ARBA" id="ARBA00023797"/>
    </source>
</evidence>
<keyword evidence="4" id="KW-1185">Reference proteome</keyword>
<accession>A0A2G9T8U6</accession>
<dbReference type="EC" id="1.6.2.4" evidence="2"/>
<keyword evidence="1" id="KW-0285">Flavoprotein</keyword>